<dbReference type="Proteomes" id="UP000503447">
    <property type="component" value="Chromosome"/>
</dbReference>
<proteinExistence type="predicted"/>
<reference evidence="2" key="1">
    <citation type="submission" date="2020-05" db="EMBL/GenBank/DDBJ databases">
        <title>Frigoriglobus tundricola gen. nov., sp. nov., a psychrotolerant cellulolytic planctomycete of the family Gemmataceae with two divergent copies of 16S rRNA gene.</title>
        <authorList>
            <person name="Kulichevskaya I.S."/>
            <person name="Ivanova A.A."/>
            <person name="Naumoff D.G."/>
            <person name="Beletsky A.V."/>
            <person name="Rijpstra W.I.C."/>
            <person name="Sinninghe Damste J.S."/>
            <person name="Mardanov A.V."/>
            <person name="Ravin N.V."/>
            <person name="Dedysh S.N."/>
        </authorList>
    </citation>
    <scope>NUCLEOTIDE SEQUENCE [LARGE SCALE GENOMIC DNA]</scope>
    <source>
        <strain evidence="2">PL17</strain>
    </source>
</reference>
<protein>
    <submittedName>
        <fullName evidence="1">Uncharacterized protein</fullName>
    </submittedName>
</protein>
<organism evidence="1 2">
    <name type="scientific">Frigoriglobus tundricola</name>
    <dbReference type="NCBI Taxonomy" id="2774151"/>
    <lineage>
        <taxon>Bacteria</taxon>
        <taxon>Pseudomonadati</taxon>
        <taxon>Planctomycetota</taxon>
        <taxon>Planctomycetia</taxon>
        <taxon>Gemmatales</taxon>
        <taxon>Gemmataceae</taxon>
        <taxon>Frigoriglobus</taxon>
    </lineage>
</organism>
<keyword evidence="2" id="KW-1185">Reference proteome</keyword>
<accession>A0A6M5YL86</accession>
<gene>
    <name evidence="1" type="ORF">FTUN_1572</name>
</gene>
<sequence length="138" mass="14081">MTTVRFLLPAVALGLALFTGCSGSSERAGPGPDPAAPLREVGDLLRAAAPVPGRGPAKLADLTRLEPVYPQAYQAVKSGEVVVVWGAAMKGEGEVGKGGGEVIAHQKAVPTEGGHVLLNTGEVKQMTADEFKAAPKAK</sequence>
<dbReference type="RefSeq" id="WP_171470136.1">
    <property type="nucleotide sequence ID" value="NZ_CP053452.2"/>
</dbReference>
<dbReference type="PROSITE" id="PS51257">
    <property type="entry name" value="PROKAR_LIPOPROTEIN"/>
    <property type="match status" value="1"/>
</dbReference>
<dbReference type="KEGG" id="ftj:FTUN_1572"/>
<dbReference type="EMBL" id="CP053452">
    <property type="protein sequence ID" value="QJW94053.1"/>
    <property type="molecule type" value="Genomic_DNA"/>
</dbReference>
<dbReference type="AlphaFoldDB" id="A0A6M5YL86"/>
<name>A0A6M5YL86_9BACT</name>
<evidence type="ECO:0000313" key="2">
    <source>
        <dbReference type="Proteomes" id="UP000503447"/>
    </source>
</evidence>
<evidence type="ECO:0000313" key="1">
    <source>
        <dbReference type="EMBL" id="QJW94053.1"/>
    </source>
</evidence>